<dbReference type="EMBL" id="JPKY01000169">
    <property type="protein sequence ID" value="KFH40776.1"/>
    <property type="molecule type" value="Genomic_DNA"/>
</dbReference>
<sequence>MVPSAEGGLARPVLGSSLLIRVLGGVAAAVKAPANEVEETNKWLHQIGAGNGPTGSPDNGNRSSADTLESWIRALSKWHTGDSAVALGLAKLTVAVAALREHSRHDIPMEGSRLSTIWNIVYEALNIPCLQDTWAPSRSAQGFLALPLCSITKNGRIDELFRLHVWLPDGKRGNPKFSVHSHQPFAHSWILAGEGRDHQYEAREADIADDATHEAFGLSWNYGDGLSRAYSAHQQSSAVEPTGRRFCISEIGSALHRRNDTYTIPAGAFHSSEISPEVLHATLFYFDSSRGFIPDAPVLGPVNGEPFTQLRDSAGESARSLASHVQLVRSWEQFMDEGRQHASRAEWEHAMRAFINASRLCESPDAVMGMRRYRGLALGELGNTNRRFGRYAEAEGFLKQACLELEGFPEYSIFHGELGVVYRHMGRLEEARDAFQAQYASAKDLHLDLEACRAIGNLGMVNYQLSQGSGSDELLLVAANQLQERVDRCNSIRENILASERDPPVQRLRQLDVWAAIGLSRLSLCCAARSNIEEACRAAASALEHAKKTGDPTVVAISRFFHGRLLAAKGQHKEAMEQFNTSDGCTPAIAFCKEPSEEHRGYLEYLVDAGADMDLVDDQGYKALDYAVFNGDEPCQDLVLRGLRHQFSSESNLEELLRRRLREAKLRKGYRDVFQQKLRPVLLAGGDGCVGKLRVAYADAVAADAGVGEMFDRLKVVPYGELLRFGRLPRSSDRLFRELGTSKEADRRHFVIFFSYRWLNPMAVPSGGRADDEKHTQYRRMLGAIESFLASHKDVSREHLLIWVDYACVDQDNPSSGVAALPMILAQCDAVVSLIDDQYYERAWCSVEAMMISTLRNSYGVHQWYEQTIGEATTEGGEGTRGCGMLRDGPTGLSIDMAEKKLSFEEERPQLLFLERQIRLLG</sequence>
<evidence type="ECO:0000256" key="2">
    <source>
        <dbReference type="SAM" id="SignalP"/>
    </source>
</evidence>
<evidence type="ECO:0000313" key="3">
    <source>
        <dbReference type="EMBL" id="KFH40776.1"/>
    </source>
</evidence>
<dbReference type="InterPro" id="IPR011990">
    <property type="entry name" value="TPR-like_helical_dom_sf"/>
</dbReference>
<dbReference type="SMART" id="SM00028">
    <property type="entry name" value="TPR"/>
    <property type="match status" value="4"/>
</dbReference>
<comment type="caution">
    <text evidence="3">The sequence shown here is derived from an EMBL/GenBank/DDBJ whole genome shotgun (WGS) entry which is preliminary data.</text>
</comment>
<dbReference type="Gene3D" id="1.25.40.10">
    <property type="entry name" value="Tetratricopeptide repeat domain"/>
    <property type="match status" value="1"/>
</dbReference>
<evidence type="ECO:0000313" key="4">
    <source>
        <dbReference type="Proteomes" id="UP000029964"/>
    </source>
</evidence>
<dbReference type="AlphaFoldDB" id="A0A086SUJ4"/>
<feature type="chain" id="PRO_5001815109" evidence="2">
    <location>
        <begin position="29"/>
        <end position="922"/>
    </location>
</feature>
<gene>
    <name evidence="3" type="ORF">ACRE_085290</name>
</gene>
<dbReference type="OrthoDB" id="423576at2759"/>
<dbReference type="Gene3D" id="1.25.40.20">
    <property type="entry name" value="Ankyrin repeat-containing domain"/>
    <property type="match status" value="1"/>
</dbReference>
<dbReference type="InterPro" id="IPR019734">
    <property type="entry name" value="TPR_rpt"/>
</dbReference>
<organism evidence="3 4">
    <name type="scientific">Hapsidospora chrysogenum (strain ATCC 11550 / CBS 779.69 / DSM 880 / IAM 14645 / JCM 23072 / IMI 49137)</name>
    <name type="common">Acremonium chrysogenum</name>
    <dbReference type="NCBI Taxonomy" id="857340"/>
    <lineage>
        <taxon>Eukaryota</taxon>
        <taxon>Fungi</taxon>
        <taxon>Dikarya</taxon>
        <taxon>Ascomycota</taxon>
        <taxon>Pezizomycotina</taxon>
        <taxon>Sordariomycetes</taxon>
        <taxon>Hypocreomycetidae</taxon>
        <taxon>Hypocreales</taxon>
        <taxon>Bionectriaceae</taxon>
        <taxon>Hapsidospora</taxon>
    </lineage>
</organism>
<protein>
    <submittedName>
        <fullName evidence="3">Uncharacterized protein</fullName>
    </submittedName>
</protein>
<proteinExistence type="predicted"/>
<accession>A0A086SUJ4</accession>
<dbReference type="Proteomes" id="UP000029964">
    <property type="component" value="Unassembled WGS sequence"/>
</dbReference>
<feature type="signal peptide" evidence="2">
    <location>
        <begin position="1"/>
        <end position="28"/>
    </location>
</feature>
<keyword evidence="2" id="KW-0732">Signal</keyword>
<dbReference type="InterPro" id="IPR036770">
    <property type="entry name" value="Ankyrin_rpt-contain_sf"/>
</dbReference>
<dbReference type="SUPFAM" id="SSF48403">
    <property type="entry name" value="Ankyrin repeat"/>
    <property type="match status" value="1"/>
</dbReference>
<evidence type="ECO:0000256" key="1">
    <source>
        <dbReference type="SAM" id="MobiDB-lite"/>
    </source>
</evidence>
<feature type="region of interest" description="Disordered" evidence="1">
    <location>
        <begin position="46"/>
        <end position="65"/>
    </location>
</feature>
<keyword evidence="4" id="KW-1185">Reference proteome</keyword>
<dbReference type="SUPFAM" id="SSF48452">
    <property type="entry name" value="TPR-like"/>
    <property type="match status" value="1"/>
</dbReference>
<feature type="compositionally biased region" description="Polar residues" evidence="1">
    <location>
        <begin position="54"/>
        <end position="65"/>
    </location>
</feature>
<dbReference type="HOGENOM" id="CLU_005780_0_0_1"/>
<name>A0A086SUJ4_HAPC1</name>
<reference evidence="4" key="1">
    <citation type="journal article" date="2014" name="Genome Announc.">
        <title>Genome sequence and annotation of Acremonium chrysogenum, producer of the beta-lactam antibiotic cephalosporin C.</title>
        <authorList>
            <person name="Terfehr D."/>
            <person name="Dahlmann T.A."/>
            <person name="Specht T."/>
            <person name="Zadra I."/>
            <person name="Kuernsteiner H."/>
            <person name="Kueck U."/>
        </authorList>
    </citation>
    <scope>NUCLEOTIDE SEQUENCE [LARGE SCALE GENOMIC DNA]</scope>
    <source>
        <strain evidence="4">ATCC 11550 / CBS 779.69 / DSM 880 / IAM 14645 / JCM 23072 / IMI 49137</strain>
    </source>
</reference>